<feature type="transmembrane region" description="Helical" evidence="4">
    <location>
        <begin position="150"/>
        <end position="169"/>
    </location>
</feature>
<gene>
    <name evidence="5" type="primary">EMB2745</name>
    <name evidence="5" type="ORF">SNAT2548_LOCUS9374</name>
</gene>
<evidence type="ECO:0000256" key="2">
    <source>
        <dbReference type="PROSITE-ProRule" id="PRU00708"/>
    </source>
</evidence>
<evidence type="ECO:0000313" key="6">
    <source>
        <dbReference type="Proteomes" id="UP000604046"/>
    </source>
</evidence>
<dbReference type="Proteomes" id="UP000604046">
    <property type="component" value="Unassembled WGS sequence"/>
</dbReference>
<feature type="repeat" description="PPR" evidence="2">
    <location>
        <begin position="629"/>
        <end position="663"/>
    </location>
</feature>
<feature type="transmembrane region" description="Helical" evidence="4">
    <location>
        <begin position="102"/>
        <end position="129"/>
    </location>
</feature>
<dbReference type="Pfam" id="PF13041">
    <property type="entry name" value="PPR_2"/>
    <property type="match status" value="3"/>
</dbReference>
<organism evidence="5 6">
    <name type="scientific">Symbiodinium natans</name>
    <dbReference type="NCBI Taxonomy" id="878477"/>
    <lineage>
        <taxon>Eukaryota</taxon>
        <taxon>Sar</taxon>
        <taxon>Alveolata</taxon>
        <taxon>Dinophyceae</taxon>
        <taxon>Suessiales</taxon>
        <taxon>Symbiodiniaceae</taxon>
        <taxon>Symbiodinium</taxon>
    </lineage>
</organism>
<dbReference type="EMBL" id="CAJNDS010000724">
    <property type="protein sequence ID" value="CAE7230496.1"/>
    <property type="molecule type" value="Genomic_DNA"/>
</dbReference>
<dbReference type="Gene3D" id="1.25.40.10">
    <property type="entry name" value="Tetratricopeptide repeat domain"/>
    <property type="match status" value="5"/>
</dbReference>
<dbReference type="GO" id="GO:0009507">
    <property type="term" value="C:chloroplast"/>
    <property type="evidence" value="ECO:0007669"/>
    <property type="project" value="TreeGrafter"/>
</dbReference>
<name>A0A812KUW7_9DINO</name>
<proteinExistence type="predicted"/>
<feature type="repeat" description="PPR" evidence="2">
    <location>
        <begin position="414"/>
        <end position="448"/>
    </location>
</feature>
<evidence type="ECO:0000313" key="5">
    <source>
        <dbReference type="EMBL" id="CAE7230496.1"/>
    </source>
</evidence>
<protein>
    <submittedName>
        <fullName evidence="5">EMB2745 protein</fullName>
    </submittedName>
</protein>
<accession>A0A812KUW7</accession>
<dbReference type="NCBIfam" id="TIGR00756">
    <property type="entry name" value="PPR"/>
    <property type="match status" value="6"/>
</dbReference>
<feature type="repeat" description="PPR" evidence="2">
    <location>
        <begin position="701"/>
        <end position="735"/>
    </location>
</feature>
<keyword evidence="4" id="KW-0472">Membrane</keyword>
<feature type="compositionally biased region" description="Basic and acidic residues" evidence="3">
    <location>
        <begin position="902"/>
        <end position="916"/>
    </location>
</feature>
<feature type="repeat" description="PPR" evidence="2">
    <location>
        <begin position="737"/>
        <end position="771"/>
    </location>
</feature>
<evidence type="ECO:0000256" key="4">
    <source>
        <dbReference type="SAM" id="Phobius"/>
    </source>
</evidence>
<comment type="caution">
    <text evidence="5">The sequence shown here is derived from an EMBL/GenBank/DDBJ whole genome shotgun (WGS) entry which is preliminary data.</text>
</comment>
<sequence>MPEPQAKVEGDSIPIKRDNLIKQDKHVTSGAKDNLVSECTNTGLISALMLTIVMPMSFDSVADWLEEDYVGSGFAFLDGYIGQQLSASQLENALPALNDISMVFYVLGVFGFLASTVLTVVMLLCVGEVSSDKGCQEFMRRVGHGTRGPYLLFMSGCFFAIPASIRYAAGIKTLAGLVLLFLVGCIMVFIIIAVSYWYVQACIRTHNRINEFSDLHLSQEEAQEDVEAWFRQTPKGGTLEDCLQDLAGVLENKDSSQLIIGLDGISTQRVAMHYHKKNAETIGLSLSQSELYQLAATFAFANVKTCSMPMVPCQKVLRFQAILFLSSLFSHLLRRSVAAYDFAVLIVKVKARMISNFGKDGNLHAALDIFEKLKECGAVTVVVYNCLLDACIECRDLPRALDFFQEMKAASLADVVSYNTIMKGHLGVGDTQAAHRIFSDMTAAGLMPSRVTYHALLNAIIQKGDRSAAWRLVSDMQNKGIGANTITCTILLKSISGRSHGTEMLKILELGDASGLPMDEVLFGAFADASIRCGNLKLLWDRFKKVTSGPKPVQVSGPTYGSMMKAFGQAHDVPRVKDLWNHMSACKVKLTAVTLGCMVEALVANNNVGEAWQIVNDIWAKDEQRDLVNTVIYSTIVKGFTMSRQHDKVVAIYREMKERGIACNTITYNTMLNALARCGMMHEVPQLLEDMRDSDPPVQPDIVTYSTIVKGYCMAGDVDKAFALLKEMRKSNAVTPDEVLYNSLLDGCAKQSRVDEALSLLEEMKTQGVVPSNYTLSILCKLLGRARRLDQACSLVQSFTQEYGFKANIQVYTCLMQACIHNRQCHRVLTLHDQVVKGGSCSPDEKTYTAPLNLETHEKGNDLNPSVYLSPSPLLPSTIEMNKNSIGCFEAVKQRTSQASQDMKHQKACKSNEREK</sequence>
<feature type="repeat" description="PPR" evidence="2">
    <location>
        <begin position="664"/>
        <end position="698"/>
    </location>
</feature>
<feature type="region of interest" description="Disordered" evidence="3">
    <location>
        <begin position="897"/>
        <end position="916"/>
    </location>
</feature>
<dbReference type="PANTHER" id="PTHR47936">
    <property type="entry name" value="PPR_LONG DOMAIN-CONTAINING PROTEIN"/>
    <property type="match status" value="1"/>
</dbReference>
<feature type="repeat" description="PPR" evidence="2">
    <location>
        <begin position="449"/>
        <end position="483"/>
    </location>
</feature>
<dbReference type="OrthoDB" id="185373at2759"/>
<keyword evidence="1" id="KW-0677">Repeat</keyword>
<dbReference type="AlphaFoldDB" id="A0A812KUW7"/>
<dbReference type="InterPro" id="IPR011990">
    <property type="entry name" value="TPR-like_helical_dom_sf"/>
</dbReference>
<reference evidence="5" key="1">
    <citation type="submission" date="2021-02" db="EMBL/GenBank/DDBJ databases">
        <authorList>
            <person name="Dougan E. K."/>
            <person name="Rhodes N."/>
            <person name="Thang M."/>
            <person name="Chan C."/>
        </authorList>
    </citation>
    <scope>NUCLEOTIDE SEQUENCE</scope>
</reference>
<keyword evidence="4" id="KW-1133">Transmembrane helix</keyword>
<keyword evidence="4" id="KW-0812">Transmembrane</keyword>
<evidence type="ECO:0000256" key="1">
    <source>
        <dbReference type="ARBA" id="ARBA00022737"/>
    </source>
</evidence>
<feature type="transmembrane region" description="Helical" evidence="4">
    <location>
        <begin position="175"/>
        <end position="199"/>
    </location>
</feature>
<dbReference type="GO" id="GO:0031930">
    <property type="term" value="P:mitochondria-nucleus signaling pathway"/>
    <property type="evidence" value="ECO:0007669"/>
    <property type="project" value="TreeGrafter"/>
</dbReference>
<dbReference type="PROSITE" id="PS51375">
    <property type="entry name" value="PPR"/>
    <property type="match status" value="7"/>
</dbReference>
<dbReference type="Pfam" id="PF12854">
    <property type="entry name" value="PPR_1"/>
    <property type="match status" value="1"/>
</dbReference>
<evidence type="ECO:0000256" key="3">
    <source>
        <dbReference type="SAM" id="MobiDB-lite"/>
    </source>
</evidence>
<keyword evidence="6" id="KW-1185">Reference proteome</keyword>
<dbReference type="PANTHER" id="PTHR47936:SF1">
    <property type="entry name" value="PENTATRICOPEPTIDE REPEAT-CONTAINING PROTEIN GUN1, CHLOROPLASTIC"/>
    <property type="match status" value="1"/>
</dbReference>
<dbReference type="InterPro" id="IPR002885">
    <property type="entry name" value="PPR_rpt"/>
</dbReference>
<dbReference type="Pfam" id="PF01535">
    <property type="entry name" value="PPR"/>
    <property type="match status" value="3"/>
</dbReference>
<feature type="repeat" description="PPR" evidence="2">
    <location>
        <begin position="380"/>
        <end position="410"/>
    </location>
</feature>